<dbReference type="EMBL" id="CADEAL010001953">
    <property type="protein sequence ID" value="CAB1436888.1"/>
    <property type="molecule type" value="Genomic_DNA"/>
</dbReference>
<dbReference type="Proteomes" id="UP001153269">
    <property type="component" value="Unassembled WGS sequence"/>
</dbReference>
<dbReference type="AlphaFoldDB" id="A0A9N7UQF0"/>
<accession>A0A9N7UQF0</accession>
<keyword evidence="2" id="KW-1185">Reference proteome</keyword>
<gene>
    <name evidence="1" type="ORF">PLEPLA_LOCUS24921</name>
</gene>
<organism evidence="1 2">
    <name type="scientific">Pleuronectes platessa</name>
    <name type="common">European plaice</name>
    <dbReference type="NCBI Taxonomy" id="8262"/>
    <lineage>
        <taxon>Eukaryota</taxon>
        <taxon>Metazoa</taxon>
        <taxon>Chordata</taxon>
        <taxon>Craniata</taxon>
        <taxon>Vertebrata</taxon>
        <taxon>Euteleostomi</taxon>
        <taxon>Actinopterygii</taxon>
        <taxon>Neopterygii</taxon>
        <taxon>Teleostei</taxon>
        <taxon>Neoteleostei</taxon>
        <taxon>Acanthomorphata</taxon>
        <taxon>Carangaria</taxon>
        <taxon>Pleuronectiformes</taxon>
        <taxon>Pleuronectoidei</taxon>
        <taxon>Pleuronectidae</taxon>
        <taxon>Pleuronectes</taxon>
    </lineage>
</organism>
<evidence type="ECO:0000313" key="1">
    <source>
        <dbReference type="EMBL" id="CAB1436888.1"/>
    </source>
</evidence>
<proteinExistence type="predicted"/>
<protein>
    <submittedName>
        <fullName evidence="1">Uncharacterized protein</fullName>
    </submittedName>
</protein>
<evidence type="ECO:0000313" key="2">
    <source>
        <dbReference type="Proteomes" id="UP001153269"/>
    </source>
</evidence>
<comment type="caution">
    <text evidence="1">The sequence shown here is derived from an EMBL/GenBank/DDBJ whole genome shotgun (WGS) entry which is preliminary data.</text>
</comment>
<sequence>MSPTAVLKNQKRGFLLAFVRDRGGPVLLQQKGKLFNLLVDLSSNPHLQSHVFCVGCLGSQDFLRELGVEPLLLGRPGAPNQKETPPTNHLREYEALLGGGTPPGSHRKS</sequence>
<name>A0A9N7UQF0_PLEPL</name>
<reference evidence="1" key="1">
    <citation type="submission" date="2020-03" db="EMBL/GenBank/DDBJ databases">
        <authorList>
            <person name="Weist P."/>
        </authorList>
    </citation>
    <scope>NUCLEOTIDE SEQUENCE</scope>
</reference>